<sequence length="535" mass="57306">MSATSAASLEGLAVYQRAGDGAVVRIEAAGRGLDAALGPFYARCTEYPVPGPQQLPGMLLHHAARESALVRQVGEVARAFREADSGWFGWLTPNFMRSWNHQAALGRDAPIALIRSLNDDMRGLLAPMTPLGMGGMYDAYRSASWNMAAIRLNVMTQVANQGVGAIQSRWPEATPYALAVFAAPMTLAGLNVAALSVMGDYPRWATQPIDAPDDLLHLALQGFWYESMAHVNLRLFQALSAELDQLSLTTAAGLGRTVPRERGEGAGEWMLDPATGALDVYASQAFPTSFQAGQQFQPQAVDAMRGIHSAISYEPGEQVRLERLNADRGDYRISIAGLNPNQPGALNNFEAVAMTARGMAEGNHYYEAVRANFLADLERIPPGSVLHMQGHSMGGGMCFLLRDDPVVQQHLVAAGIVVGSLTTFGAVRPQGSAGEDLTRATGDPFAHTAERHYVNSDDSLARNVGAGHVGFANVVLLENNEVSDPVAAHSSYDDPASYTGLPVDLLVLPFEVDPATYAVYAPSNPTNMYQEATQP</sequence>
<reference evidence="1 2" key="1">
    <citation type="submission" date="2018-12" db="EMBL/GenBank/DDBJ databases">
        <title>Genome Sequence of Candidatus Viridilinea halotolerans isolated from saline sulfide-rich spring.</title>
        <authorList>
            <person name="Grouzdev D.S."/>
            <person name="Burganskaya E.I."/>
            <person name="Krutkina M.S."/>
            <person name="Sukhacheva M.V."/>
            <person name="Gorlenko V.M."/>
        </authorList>
    </citation>
    <scope>NUCLEOTIDE SEQUENCE [LARGE SCALE GENOMIC DNA]</scope>
    <source>
        <strain evidence="1">Chok-6</strain>
    </source>
</reference>
<dbReference type="AlphaFoldDB" id="A0A426TW42"/>
<dbReference type="Proteomes" id="UP000280307">
    <property type="component" value="Unassembled WGS sequence"/>
</dbReference>
<organism evidence="1 2">
    <name type="scientific">Candidatus Viridilinea halotolerans</name>
    <dbReference type="NCBI Taxonomy" id="2491704"/>
    <lineage>
        <taxon>Bacteria</taxon>
        <taxon>Bacillati</taxon>
        <taxon>Chloroflexota</taxon>
        <taxon>Chloroflexia</taxon>
        <taxon>Chloroflexales</taxon>
        <taxon>Chloroflexineae</taxon>
        <taxon>Oscillochloridaceae</taxon>
        <taxon>Candidatus Viridilinea</taxon>
    </lineage>
</organism>
<evidence type="ECO:0000313" key="1">
    <source>
        <dbReference type="EMBL" id="RRR69730.1"/>
    </source>
</evidence>
<comment type="caution">
    <text evidence="1">The sequence shown here is derived from an EMBL/GenBank/DDBJ whole genome shotgun (WGS) entry which is preliminary data.</text>
</comment>
<gene>
    <name evidence="1" type="ORF">EI684_14805</name>
</gene>
<accession>A0A426TW42</accession>
<proteinExistence type="predicted"/>
<evidence type="ECO:0000313" key="2">
    <source>
        <dbReference type="Proteomes" id="UP000280307"/>
    </source>
</evidence>
<protein>
    <recommendedName>
        <fullName evidence="3">Alpha/beta hydrolase</fullName>
    </recommendedName>
</protein>
<dbReference type="EMBL" id="RSAS01000593">
    <property type="protein sequence ID" value="RRR69730.1"/>
    <property type="molecule type" value="Genomic_DNA"/>
</dbReference>
<evidence type="ECO:0008006" key="3">
    <source>
        <dbReference type="Google" id="ProtNLM"/>
    </source>
</evidence>
<name>A0A426TW42_9CHLR</name>